<reference evidence="2" key="1">
    <citation type="journal article" date="2023" name="Nat. Plants">
        <title>Single-cell RNA sequencing provides a high-resolution roadmap for understanding the multicellular compartmentation of specialized metabolism.</title>
        <authorList>
            <person name="Sun S."/>
            <person name="Shen X."/>
            <person name="Li Y."/>
            <person name="Li Y."/>
            <person name="Wang S."/>
            <person name="Li R."/>
            <person name="Zhang H."/>
            <person name="Shen G."/>
            <person name="Guo B."/>
            <person name="Wei J."/>
            <person name="Xu J."/>
            <person name="St-Pierre B."/>
            <person name="Chen S."/>
            <person name="Sun C."/>
        </authorList>
    </citation>
    <scope>NUCLEOTIDE SEQUENCE [LARGE SCALE GENOMIC DNA]</scope>
</reference>
<evidence type="ECO:0000313" key="1">
    <source>
        <dbReference type="EMBL" id="KAI5671001.1"/>
    </source>
</evidence>
<accession>A0ACC0BEE5</accession>
<dbReference type="EMBL" id="CM044703">
    <property type="protein sequence ID" value="KAI5671001.1"/>
    <property type="molecule type" value="Genomic_DNA"/>
</dbReference>
<evidence type="ECO:0000313" key="2">
    <source>
        <dbReference type="Proteomes" id="UP001060085"/>
    </source>
</evidence>
<dbReference type="Proteomes" id="UP001060085">
    <property type="component" value="Linkage Group LG03"/>
</dbReference>
<organism evidence="1 2">
    <name type="scientific">Catharanthus roseus</name>
    <name type="common">Madagascar periwinkle</name>
    <name type="synonym">Vinca rosea</name>
    <dbReference type="NCBI Taxonomy" id="4058"/>
    <lineage>
        <taxon>Eukaryota</taxon>
        <taxon>Viridiplantae</taxon>
        <taxon>Streptophyta</taxon>
        <taxon>Embryophyta</taxon>
        <taxon>Tracheophyta</taxon>
        <taxon>Spermatophyta</taxon>
        <taxon>Magnoliopsida</taxon>
        <taxon>eudicotyledons</taxon>
        <taxon>Gunneridae</taxon>
        <taxon>Pentapetalae</taxon>
        <taxon>asterids</taxon>
        <taxon>lamiids</taxon>
        <taxon>Gentianales</taxon>
        <taxon>Apocynaceae</taxon>
        <taxon>Rauvolfioideae</taxon>
        <taxon>Vinceae</taxon>
        <taxon>Catharanthinae</taxon>
        <taxon>Catharanthus</taxon>
    </lineage>
</organism>
<keyword evidence="2" id="KW-1185">Reference proteome</keyword>
<gene>
    <name evidence="1" type="ORF">M9H77_11365</name>
</gene>
<proteinExistence type="predicted"/>
<comment type="caution">
    <text evidence="1">The sequence shown here is derived from an EMBL/GenBank/DDBJ whole genome shotgun (WGS) entry which is preliminary data.</text>
</comment>
<name>A0ACC0BEE5_CATRO</name>
<protein>
    <submittedName>
        <fullName evidence="1">Uncharacterized protein</fullName>
    </submittedName>
</protein>
<sequence>MVEEPGSNCLHYLRKSHGLPCACELVNRCEYLIPIQEEDVDIFWRKLEICSDIPEEHDRDMESEMCDLTSLLQEISAGLISNVWKVRRFIKGVIHPVLPDNSCQQLEIGNSSGSGSGSGSSSGLGSNPSPRGRGRPPRSGRGRGRGRSSDGNCGFRVVTNFLFWDENHWVEIQSTTILPLISNMDGPSGTIFIGLIEELQHFIHLPGHYSHWEYSQDFESLVSAKVPRATVPRQKCSSRRTSYCSAGSVPPEAG</sequence>